<dbReference type="Proteomes" id="UP000316621">
    <property type="component" value="Chromosome 3"/>
</dbReference>
<dbReference type="AlphaFoldDB" id="A0A4Y7J9C2"/>
<sequence length="66" mass="6930">MLCLSSSKSMLSAGSSALSSKLQLPAIKNTMLESAPRYGKPGDGGATDELMDPTTELQQQQQAVDD</sequence>
<feature type="region of interest" description="Disordered" evidence="1">
    <location>
        <begin position="32"/>
        <end position="66"/>
    </location>
</feature>
<reference evidence="2 3" key="1">
    <citation type="journal article" date="2018" name="Science">
        <title>The opium poppy genome and morphinan production.</title>
        <authorList>
            <person name="Guo L."/>
            <person name="Winzer T."/>
            <person name="Yang X."/>
            <person name="Li Y."/>
            <person name="Ning Z."/>
            <person name="He Z."/>
            <person name="Teodor R."/>
            <person name="Lu Y."/>
            <person name="Bowser T.A."/>
            <person name="Graham I.A."/>
            <person name="Ye K."/>
        </authorList>
    </citation>
    <scope>NUCLEOTIDE SEQUENCE [LARGE SCALE GENOMIC DNA]</scope>
    <source>
        <strain evidence="3">cv. HN1</strain>
        <tissue evidence="2">Leaves</tissue>
    </source>
</reference>
<feature type="compositionally biased region" description="Polar residues" evidence="1">
    <location>
        <begin position="55"/>
        <end position="66"/>
    </location>
</feature>
<dbReference type="Gramene" id="RZC56378">
    <property type="protein sequence ID" value="RZC56378"/>
    <property type="gene ID" value="C5167_015236"/>
</dbReference>
<keyword evidence="3" id="KW-1185">Reference proteome</keyword>
<evidence type="ECO:0000313" key="3">
    <source>
        <dbReference type="Proteomes" id="UP000316621"/>
    </source>
</evidence>
<gene>
    <name evidence="2" type="ORF">C5167_015236</name>
</gene>
<organism evidence="2 3">
    <name type="scientific">Papaver somniferum</name>
    <name type="common">Opium poppy</name>
    <dbReference type="NCBI Taxonomy" id="3469"/>
    <lineage>
        <taxon>Eukaryota</taxon>
        <taxon>Viridiplantae</taxon>
        <taxon>Streptophyta</taxon>
        <taxon>Embryophyta</taxon>
        <taxon>Tracheophyta</taxon>
        <taxon>Spermatophyta</taxon>
        <taxon>Magnoliopsida</taxon>
        <taxon>Ranunculales</taxon>
        <taxon>Papaveraceae</taxon>
        <taxon>Papaveroideae</taxon>
        <taxon>Papaver</taxon>
    </lineage>
</organism>
<dbReference type="EMBL" id="CM010717">
    <property type="protein sequence ID" value="RZC56378.1"/>
    <property type="molecule type" value="Genomic_DNA"/>
</dbReference>
<name>A0A4Y7J9C2_PAPSO</name>
<accession>A0A4Y7J9C2</accession>
<proteinExistence type="predicted"/>
<evidence type="ECO:0000313" key="2">
    <source>
        <dbReference type="EMBL" id="RZC56378.1"/>
    </source>
</evidence>
<evidence type="ECO:0000256" key="1">
    <source>
        <dbReference type="SAM" id="MobiDB-lite"/>
    </source>
</evidence>
<protein>
    <submittedName>
        <fullName evidence="2">Uncharacterized protein</fullName>
    </submittedName>
</protein>